<dbReference type="AlphaFoldDB" id="A0AA36AHS7"/>
<sequence length="100" mass="10496">MHNCLLFMILQFSLLGMSLVSVLGTAIIVVAAVSAVTRDVTVVVASNAEATIFNYLGFGIGCGYSSSNSSSNSSSVPFVLIRATFYGGINGRLNEIHCKT</sequence>
<keyword evidence="2" id="KW-1185">Reference proteome</keyword>
<evidence type="ECO:0000313" key="1">
    <source>
        <dbReference type="EMBL" id="CAI9716403.1"/>
    </source>
</evidence>
<dbReference type="EMBL" id="OX597814">
    <property type="protein sequence ID" value="CAI9716403.1"/>
    <property type="molecule type" value="Genomic_DNA"/>
</dbReference>
<protein>
    <submittedName>
        <fullName evidence="1">Uncharacterized protein</fullName>
    </submittedName>
</protein>
<proteinExistence type="predicted"/>
<reference evidence="1" key="1">
    <citation type="submission" date="2023-08" db="EMBL/GenBank/DDBJ databases">
        <authorList>
            <person name="Alioto T."/>
            <person name="Alioto T."/>
            <person name="Gomez Garrido J."/>
        </authorList>
    </citation>
    <scope>NUCLEOTIDE SEQUENCE</scope>
</reference>
<organism evidence="1 2">
    <name type="scientific">Octopus vulgaris</name>
    <name type="common">Common octopus</name>
    <dbReference type="NCBI Taxonomy" id="6645"/>
    <lineage>
        <taxon>Eukaryota</taxon>
        <taxon>Metazoa</taxon>
        <taxon>Spiralia</taxon>
        <taxon>Lophotrochozoa</taxon>
        <taxon>Mollusca</taxon>
        <taxon>Cephalopoda</taxon>
        <taxon>Coleoidea</taxon>
        <taxon>Octopodiformes</taxon>
        <taxon>Octopoda</taxon>
        <taxon>Incirrata</taxon>
        <taxon>Octopodidae</taxon>
        <taxon>Octopus</taxon>
    </lineage>
</organism>
<accession>A0AA36AHS7</accession>
<evidence type="ECO:0000313" key="2">
    <source>
        <dbReference type="Proteomes" id="UP001162480"/>
    </source>
</evidence>
<gene>
    <name evidence="1" type="ORF">OCTVUL_1B015779</name>
</gene>
<name>A0AA36AHS7_OCTVU</name>
<dbReference type="Proteomes" id="UP001162480">
    <property type="component" value="Chromosome 1"/>
</dbReference>